<dbReference type="InterPro" id="IPR051407">
    <property type="entry name" value="Bact_OM_lipoprot/Surf_antigen"/>
</dbReference>
<keyword evidence="3" id="KW-0732">Signal</keyword>
<accession>A0A562ZRS3</accession>
<evidence type="ECO:0000256" key="2">
    <source>
        <dbReference type="ARBA" id="ARBA00023136"/>
    </source>
</evidence>
<dbReference type="AlphaFoldDB" id="A0A562ZRS3"/>
<evidence type="ECO:0000256" key="3">
    <source>
        <dbReference type="SAM" id="SignalP"/>
    </source>
</evidence>
<feature type="domain" description="Glycine zipper 2TM" evidence="4">
    <location>
        <begin position="64"/>
        <end position="104"/>
    </location>
</feature>
<keyword evidence="2" id="KW-0472">Membrane</keyword>
<organism evidence="5 6">
    <name type="scientific">Caenimonas sedimenti</name>
    <dbReference type="NCBI Taxonomy" id="2596921"/>
    <lineage>
        <taxon>Bacteria</taxon>
        <taxon>Pseudomonadati</taxon>
        <taxon>Pseudomonadota</taxon>
        <taxon>Betaproteobacteria</taxon>
        <taxon>Burkholderiales</taxon>
        <taxon>Comamonadaceae</taxon>
        <taxon>Caenimonas</taxon>
    </lineage>
</organism>
<sequence length="150" mass="15919">MTMQKLAFAVLAATLSAGALAQYDGPERSYKQKPEPLSLETCQRCGTVESVREEKRKGEANGAGMVGGAVIGGLLGNQIGKGSGRAVATVGGAVAGGYVGNEVQKNANSRMVWVTEVRMKDGTLRTFEQDGRPRWRSGSIVRVRNNSLSF</sequence>
<dbReference type="Proteomes" id="UP000318199">
    <property type="component" value="Unassembled WGS sequence"/>
</dbReference>
<comment type="caution">
    <text evidence="5">The sequence shown here is derived from an EMBL/GenBank/DDBJ whole genome shotgun (WGS) entry which is preliminary data.</text>
</comment>
<feature type="signal peptide" evidence="3">
    <location>
        <begin position="1"/>
        <end position="21"/>
    </location>
</feature>
<feature type="chain" id="PRO_5022173883" evidence="3">
    <location>
        <begin position="22"/>
        <end position="150"/>
    </location>
</feature>
<dbReference type="PANTHER" id="PTHR35603:SF2">
    <property type="entry name" value="OUTER MEMBRANE LIPOPROTEIN"/>
    <property type="match status" value="1"/>
</dbReference>
<dbReference type="OrthoDB" id="5298735at2"/>
<gene>
    <name evidence="5" type="ORF">FN976_11870</name>
</gene>
<evidence type="ECO:0000313" key="5">
    <source>
        <dbReference type="EMBL" id="TWO71018.1"/>
    </source>
</evidence>
<evidence type="ECO:0000259" key="4">
    <source>
        <dbReference type="Pfam" id="PF05433"/>
    </source>
</evidence>
<dbReference type="EMBL" id="VOBQ01000009">
    <property type="protein sequence ID" value="TWO71018.1"/>
    <property type="molecule type" value="Genomic_DNA"/>
</dbReference>
<comment type="subcellular location">
    <subcellularLocation>
        <location evidence="1">Membrane</location>
    </subcellularLocation>
</comment>
<dbReference type="Pfam" id="PF05433">
    <property type="entry name" value="Rick_17kDa_Anti"/>
    <property type="match status" value="1"/>
</dbReference>
<dbReference type="GO" id="GO:0019867">
    <property type="term" value="C:outer membrane"/>
    <property type="evidence" value="ECO:0007669"/>
    <property type="project" value="InterPro"/>
</dbReference>
<protein>
    <submittedName>
        <fullName evidence="5">Glycine zipper 2TM domain-containing protein</fullName>
    </submittedName>
</protein>
<dbReference type="PANTHER" id="PTHR35603">
    <property type="match status" value="1"/>
</dbReference>
<keyword evidence="6" id="KW-1185">Reference proteome</keyword>
<evidence type="ECO:0000256" key="1">
    <source>
        <dbReference type="ARBA" id="ARBA00004370"/>
    </source>
</evidence>
<reference evidence="5 6" key="1">
    <citation type="submission" date="2019-07" db="EMBL/GenBank/DDBJ databases">
        <title>Caenimonas sedimenti sp. nov., isolated from activated sludge.</title>
        <authorList>
            <person name="Xu J."/>
        </authorList>
    </citation>
    <scope>NUCLEOTIDE SEQUENCE [LARGE SCALE GENOMIC DNA]</scope>
    <source>
        <strain evidence="5 6">HX-9-20</strain>
    </source>
</reference>
<dbReference type="InterPro" id="IPR008816">
    <property type="entry name" value="Gly_zipper_2TM_dom"/>
</dbReference>
<name>A0A562ZRS3_9BURK</name>
<proteinExistence type="predicted"/>
<evidence type="ECO:0000313" key="6">
    <source>
        <dbReference type="Proteomes" id="UP000318199"/>
    </source>
</evidence>